<feature type="binding site" evidence="13">
    <location>
        <position position="253"/>
    </location>
    <ligand>
        <name>sn-glycerol 3-phosphate</name>
        <dbReference type="ChEBI" id="CHEBI:57597"/>
    </ligand>
</feature>
<dbReference type="FunFam" id="3.40.50.720:FF:000019">
    <property type="entry name" value="Glycerol-3-phosphate dehydrogenase [NAD(P)+]"/>
    <property type="match status" value="1"/>
</dbReference>
<keyword evidence="8 13" id="KW-1208">Phospholipid metabolism</keyword>
<dbReference type="GO" id="GO:0051287">
    <property type="term" value="F:NAD binding"/>
    <property type="evidence" value="ECO:0007669"/>
    <property type="project" value="InterPro"/>
</dbReference>
<evidence type="ECO:0000256" key="8">
    <source>
        <dbReference type="ARBA" id="ARBA00023264"/>
    </source>
</evidence>
<dbReference type="EMBL" id="FNNG01000006">
    <property type="protein sequence ID" value="SDX08562.1"/>
    <property type="molecule type" value="Genomic_DNA"/>
</dbReference>
<dbReference type="GO" id="GO:0006650">
    <property type="term" value="P:glycerophospholipid metabolic process"/>
    <property type="evidence" value="ECO:0007669"/>
    <property type="project" value="UniProtKB-UniRule"/>
</dbReference>
<feature type="active site" description="Proton acceptor" evidence="13 14">
    <location>
        <position position="190"/>
    </location>
</feature>
<feature type="binding site" evidence="13">
    <location>
        <position position="12"/>
    </location>
    <ligand>
        <name>NADPH</name>
        <dbReference type="ChEBI" id="CHEBI:57783"/>
    </ligand>
</feature>
<dbReference type="GO" id="GO:0005975">
    <property type="term" value="P:carbohydrate metabolic process"/>
    <property type="evidence" value="ECO:0007669"/>
    <property type="project" value="InterPro"/>
</dbReference>
<dbReference type="NCBIfam" id="NF000940">
    <property type="entry name" value="PRK00094.1-2"/>
    <property type="match status" value="1"/>
</dbReference>
<evidence type="ECO:0000256" key="9">
    <source>
        <dbReference type="ARBA" id="ARBA00052716"/>
    </source>
</evidence>
<evidence type="ECO:0000256" key="3">
    <source>
        <dbReference type="ARBA" id="ARBA00022857"/>
    </source>
</evidence>
<comment type="caution">
    <text evidence="13">Lacks conserved residue(s) required for the propagation of feature annotation.</text>
</comment>
<dbReference type="SUPFAM" id="SSF51735">
    <property type="entry name" value="NAD(P)-binding Rossmann-fold domains"/>
    <property type="match status" value="1"/>
</dbReference>
<feature type="binding site" evidence="13">
    <location>
        <position position="278"/>
    </location>
    <ligand>
        <name>NADPH</name>
        <dbReference type="ChEBI" id="CHEBI:57783"/>
    </ligand>
</feature>
<evidence type="ECO:0000256" key="11">
    <source>
        <dbReference type="ARBA" id="ARBA00069372"/>
    </source>
</evidence>
<evidence type="ECO:0000256" key="2">
    <source>
        <dbReference type="ARBA" id="ARBA00022516"/>
    </source>
</evidence>
<dbReference type="GO" id="GO:0008654">
    <property type="term" value="P:phospholipid biosynthetic process"/>
    <property type="evidence" value="ECO:0007669"/>
    <property type="project" value="UniProtKB-KW"/>
</dbReference>
<dbReference type="HAMAP" id="MF_00394">
    <property type="entry name" value="NAD_Glyc3P_dehydrog"/>
    <property type="match status" value="1"/>
</dbReference>
<feature type="binding site" evidence="13">
    <location>
        <position position="137"/>
    </location>
    <ligand>
        <name>sn-glycerol 3-phosphate</name>
        <dbReference type="ChEBI" id="CHEBI:57597"/>
    </ligand>
</feature>
<organism evidence="20 21">
    <name type="scientific">Tepidimicrobium xylanilyticum</name>
    <dbReference type="NCBI Taxonomy" id="1123352"/>
    <lineage>
        <taxon>Bacteria</taxon>
        <taxon>Bacillati</taxon>
        <taxon>Bacillota</taxon>
        <taxon>Tissierellia</taxon>
        <taxon>Tissierellales</taxon>
        <taxon>Tepidimicrobiaceae</taxon>
        <taxon>Tepidimicrobium</taxon>
    </lineage>
</organism>
<dbReference type="SUPFAM" id="SSF48179">
    <property type="entry name" value="6-phosphogluconate dehydrogenase C-terminal domain-like"/>
    <property type="match status" value="1"/>
</dbReference>
<feature type="domain" description="Glycerol-3-phosphate dehydrogenase NAD-dependent N-terminal" evidence="18">
    <location>
        <begin position="5"/>
        <end position="159"/>
    </location>
</feature>
<comment type="catalytic activity">
    <reaction evidence="13">
        <text>sn-glycerol 3-phosphate + NAD(+) = dihydroxyacetone phosphate + NADH + H(+)</text>
        <dbReference type="Rhea" id="RHEA:11092"/>
        <dbReference type="ChEBI" id="CHEBI:15378"/>
        <dbReference type="ChEBI" id="CHEBI:57540"/>
        <dbReference type="ChEBI" id="CHEBI:57597"/>
        <dbReference type="ChEBI" id="CHEBI:57642"/>
        <dbReference type="ChEBI" id="CHEBI:57945"/>
        <dbReference type="EC" id="1.1.1.94"/>
    </reaction>
</comment>
<reference evidence="20 21" key="1">
    <citation type="submission" date="2016-10" db="EMBL/GenBank/DDBJ databases">
        <authorList>
            <person name="de Groot N.N."/>
        </authorList>
    </citation>
    <scope>NUCLEOTIDE SEQUENCE [LARGE SCALE GENOMIC DNA]</scope>
    <source>
        <strain evidence="20 21">DSM 23310</strain>
    </source>
</reference>
<dbReference type="InterPro" id="IPR006168">
    <property type="entry name" value="G3P_DH_NAD-dep"/>
</dbReference>
<dbReference type="NCBIfam" id="NF000942">
    <property type="entry name" value="PRK00094.1-4"/>
    <property type="match status" value="1"/>
</dbReference>
<feature type="binding site" evidence="13">
    <location>
        <position position="107"/>
    </location>
    <ligand>
        <name>sn-glycerol 3-phosphate</name>
        <dbReference type="ChEBI" id="CHEBI:57597"/>
    </ligand>
</feature>
<name>A0A1H2YTP3_9FIRM</name>
<dbReference type="Gene3D" id="3.40.50.720">
    <property type="entry name" value="NAD(P)-binding Rossmann-like Domain"/>
    <property type="match status" value="1"/>
</dbReference>
<evidence type="ECO:0000256" key="15">
    <source>
        <dbReference type="PIRSR" id="PIRSR000114-2"/>
    </source>
</evidence>
<feature type="binding site" evidence="13">
    <location>
        <position position="13"/>
    </location>
    <ligand>
        <name>NADPH</name>
        <dbReference type="ChEBI" id="CHEBI:57783"/>
    </ligand>
</feature>
<feature type="binding site" evidence="13">
    <location>
        <position position="139"/>
    </location>
    <ligand>
        <name>NADPH</name>
        <dbReference type="ChEBI" id="CHEBI:57783"/>
    </ligand>
</feature>
<evidence type="ECO:0000256" key="16">
    <source>
        <dbReference type="PIRSR" id="PIRSR000114-3"/>
    </source>
</evidence>
<feature type="binding site" evidence="13">
    <location>
        <position position="33"/>
    </location>
    <ligand>
        <name>NADPH</name>
        <dbReference type="ChEBI" id="CHEBI:57783"/>
    </ligand>
</feature>
<keyword evidence="13" id="KW-0963">Cytoplasm</keyword>
<feature type="domain" description="Glycerol-3-phosphate dehydrogenase NAD-dependent C-terminal" evidence="19">
    <location>
        <begin position="179"/>
        <end position="318"/>
    </location>
</feature>
<dbReference type="GO" id="GO:0141153">
    <property type="term" value="F:glycerol-3-phosphate dehydrogenase (NADP+) activity"/>
    <property type="evidence" value="ECO:0007669"/>
    <property type="project" value="RHEA"/>
</dbReference>
<keyword evidence="13" id="KW-0547">Nucleotide-binding</keyword>
<keyword evidence="21" id="KW-1185">Reference proteome</keyword>
<keyword evidence="7 13" id="KW-0594">Phospholipid biosynthesis</keyword>
<dbReference type="NCBIfam" id="NF000941">
    <property type="entry name" value="PRK00094.1-3"/>
    <property type="match status" value="1"/>
</dbReference>
<keyword evidence="4 13" id="KW-0560">Oxidoreductase</keyword>
<accession>A0A1H2YTP3</accession>
<dbReference type="PANTHER" id="PTHR11728">
    <property type="entry name" value="GLYCEROL-3-PHOSPHATE DEHYDROGENASE"/>
    <property type="match status" value="1"/>
</dbReference>
<feature type="binding site" evidence="13">
    <location>
        <position position="135"/>
    </location>
    <ligand>
        <name>sn-glycerol 3-phosphate</name>
        <dbReference type="ChEBI" id="CHEBI:57597"/>
    </ligand>
</feature>
<dbReference type="GO" id="GO:0141152">
    <property type="term" value="F:glycerol-3-phosphate dehydrogenase (NAD+) activity"/>
    <property type="evidence" value="ECO:0007669"/>
    <property type="project" value="RHEA"/>
</dbReference>
<evidence type="ECO:0000313" key="20">
    <source>
        <dbReference type="EMBL" id="SDX08562.1"/>
    </source>
</evidence>
<dbReference type="GO" id="GO:0046168">
    <property type="term" value="P:glycerol-3-phosphate catabolic process"/>
    <property type="evidence" value="ECO:0007669"/>
    <property type="project" value="InterPro"/>
</dbReference>
<evidence type="ECO:0000256" key="4">
    <source>
        <dbReference type="ARBA" id="ARBA00023002"/>
    </source>
</evidence>
<feature type="binding site" evidence="15">
    <location>
        <begin position="254"/>
        <end position="255"/>
    </location>
    <ligand>
        <name>substrate</name>
    </ligand>
</feature>
<dbReference type="InterPro" id="IPR011128">
    <property type="entry name" value="G3P_DH_NAD-dep_N"/>
</dbReference>
<evidence type="ECO:0000256" key="13">
    <source>
        <dbReference type="HAMAP-Rule" id="MF_00394"/>
    </source>
</evidence>
<evidence type="ECO:0000256" key="10">
    <source>
        <dbReference type="ARBA" id="ARBA00066687"/>
    </source>
</evidence>
<dbReference type="InterPro" id="IPR008927">
    <property type="entry name" value="6-PGluconate_DH-like_C_sf"/>
</dbReference>
<dbReference type="GO" id="GO:0046167">
    <property type="term" value="P:glycerol-3-phosphate biosynthetic process"/>
    <property type="evidence" value="ECO:0007669"/>
    <property type="project" value="UniProtKB-UniRule"/>
</dbReference>
<comment type="pathway">
    <text evidence="13">Membrane lipid metabolism; glycerophospholipid metabolism.</text>
</comment>
<comment type="similarity">
    <text evidence="1 13 17">Belongs to the NAD-dependent glycerol-3-phosphate dehydrogenase family.</text>
</comment>
<dbReference type="PROSITE" id="PS00957">
    <property type="entry name" value="NAD_G3PDH"/>
    <property type="match status" value="1"/>
</dbReference>
<comment type="function">
    <text evidence="13">Catalyzes the reduction of the glycolytic intermediate dihydroxyacetone phosphate (DHAP) to sn-glycerol 3-phosphate (G3P), the key precursor for phospholipid synthesis.</text>
</comment>
<evidence type="ECO:0000313" key="21">
    <source>
        <dbReference type="Proteomes" id="UP000198828"/>
    </source>
</evidence>
<feature type="binding site" evidence="15">
    <location>
        <position position="107"/>
    </location>
    <ligand>
        <name>substrate</name>
    </ligand>
</feature>
<comment type="subcellular location">
    <subcellularLocation>
        <location evidence="13">Cytoplasm</location>
    </subcellularLocation>
</comment>
<dbReference type="Gene3D" id="1.10.1040.10">
    <property type="entry name" value="N-(1-d-carboxylethyl)-l-norvaline Dehydrogenase, domain 2"/>
    <property type="match status" value="1"/>
</dbReference>
<evidence type="ECO:0000256" key="14">
    <source>
        <dbReference type="PIRSR" id="PIRSR000114-1"/>
    </source>
</evidence>
<sequence length="341" mass="37501">MMKRVGVLGGGSWGTALAILLSNNNHSVDIWIRDAKQKEHMVNFRENKKYLPGISIPENINVTDDLSQVIHNKDIIVLSIPSHGIRKVLNDSKKYFRNDQVIVNVAKGIENNTLLRISEIVHEILPDNPYAVLSGPSHAEEVAQNMPTTLVSASKEKAIAEYVQDIFMSPYFRVYTNPDVIGVELGGSLKNVIALGAGISDGLGYGDNTKAALMTRGIIEIARLGERMGANISTFSGLAGIGDLIVTCTSMHSRNRRAGILIGQGKSLQEAIESIGMVVEGIKTTKSAYALAKKYQVTMPITKEIYEVLYEGKNVKNSVINLMLRDKKHEMEDIIKNQIKE</sequence>
<feature type="binding site" evidence="13">
    <location>
        <position position="190"/>
    </location>
    <ligand>
        <name>sn-glycerol 3-phosphate</name>
        <dbReference type="ChEBI" id="CHEBI:57597"/>
    </ligand>
</feature>
<evidence type="ECO:0000256" key="7">
    <source>
        <dbReference type="ARBA" id="ARBA00023209"/>
    </source>
</evidence>
<dbReference type="InterPro" id="IPR036291">
    <property type="entry name" value="NAD(P)-bd_dom_sf"/>
</dbReference>
<feature type="binding site" evidence="16">
    <location>
        <begin position="9"/>
        <end position="14"/>
    </location>
    <ligand>
        <name>NAD(+)</name>
        <dbReference type="ChEBI" id="CHEBI:57540"/>
    </ligand>
</feature>
<comment type="catalytic activity">
    <reaction evidence="9">
        <text>sn-glycerol 3-phosphate + NADP(+) = dihydroxyacetone phosphate + NADPH + H(+)</text>
        <dbReference type="Rhea" id="RHEA:11096"/>
        <dbReference type="ChEBI" id="CHEBI:15378"/>
        <dbReference type="ChEBI" id="CHEBI:57597"/>
        <dbReference type="ChEBI" id="CHEBI:57642"/>
        <dbReference type="ChEBI" id="CHEBI:57783"/>
        <dbReference type="ChEBI" id="CHEBI:58349"/>
        <dbReference type="EC" id="1.1.1.94"/>
    </reaction>
    <physiologicalReaction direction="right-to-left" evidence="9">
        <dbReference type="Rhea" id="RHEA:11098"/>
    </physiologicalReaction>
</comment>
<dbReference type="Pfam" id="PF07479">
    <property type="entry name" value="NAD_Gly3P_dh_C"/>
    <property type="match status" value="1"/>
</dbReference>
<keyword evidence="2 13" id="KW-0444">Lipid biosynthesis</keyword>
<dbReference type="AlphaFoldDB" id="A0A1H2YTP3"/>
<gene>
    <name evidence="13" type="primary">gpsA</name>
    <name evidence="20" type="ORF">SAMN05660923_01721</name>
</gene>
<evidence type="ECO:0000259" key="19">
    <source>
        <dbReference type="Pfam" id="PF07479"/>
    </source>
</evidence>
<dbReference type="UniPathway" id="UPA00940"/>
<keyword evidence="3 13" id="KW-0521">NADP</keyword>
<evidence type="ECO:0000256" key="5">
    <source>
        <dbReference type="ARBA" id="ARBA00023027"/>
    </source>
</evidence>
<dbReference type="Proteomes" id="UP000198828">
    <property type="component" value="Unassembled WGS sequence"/>
</dbReference>
<dbReference type="PANTHER" id="PTHR11728:SF1">
    <property type="entry name" value="GLYCEROL-3-PHOSPHATE DEHYDROGENASE [NAD(+)] 2, CHLOROPLASTIC"/>
    <property type="match status" value="1"/>
</dbReference>
<feature type="binding site" evidence="16">
    <location>
        <position position="254"/>
    </location>
    <ligand>
        <name>NAD(+)</name>
        <dbReference type="ChEBI" id="CHEBI:57540"/>
    </ligand>
</feature>
<dbReference type="GO" id="GO:0005829">
    <property type="term" value="C:cytosol"/>
    <property type="evidence" value="ECO:0007669"/>
    <property type="project" value="TreeGrafter"/>
</dbReference>
<dbReference type="Pfam" id="PF01210">
    <property type="entry name" value="NAD_Gly3P_dh_N"/>
    <property type="match status" value="1"/>
</dbReference>
<evidence type="ECO:0000256" key="1">
    <source>
        <dbReference type="ARBA" id="ARBA00011009"/>
    </source>
</evidence>
<feature type="binding site" evidence="13">
    <location>
        <position position="243"/>
    </location>
    <ligand>
        <name>sn-glycerol 3-phosphate</name>
        <dbReference type="ChEBI" id="CHEBI:57597"/>
    </ligand>
</feature>
<feature type="binding site" evidence="13">
    <location>
        <position position="254"/>
    </location>
    <ligand>
        <name>NADPH</name>
        <dbReference type="ChEBI" id="CHEBI:57783"/>
    </ligand>
</feature>
<evidence type="ECO:0000256" key="12">
    <source>
        <dbReference type="ARBA" id="ARBA00080511"/>
    </source>
</evidence>
<dbReference type="InterPro" id="IPR013328">
    <property type="entry name" value="6PGD_dom2"/>
</dbReference>
<dbReference type="FunFam" id="1.10.1040.10:FF:000001">
    <property type="entry name" value="Glycerol-3-phosphate dehydrogenase [NAD(P)+]"/>
    <property type="match status" value="1"/>
</dbReference>
<feature type="binding site" evidence="13">
    <location>
        <position position="254"/>
    </location>
    <ligand>
        <name>sn-glycerol 3-phosphate</name>
        <dbReference type="ChEBI" id="CHEBI:57597"/>
    </ligand>
</feature>
<feature type="binding site" evidence="16">
    <location>
        <position position="139"/>
    </location>
    <ligand>
        <name>NAD(+)</name>
        <dbReference type="ChEBI" id="CHEBI:57540"/>
    </ligand>
</feature>
<protein>
    <recommendedName>
        <fullName evidence="11 13">Glycerol-3-phosphate dehydrogenase [NAD(P)+]</fullName>
        <ecNumber evidence="10 13">1.1.1.94</ecNumber>
    </recommendedName>
    <alternativeName>
        <fullName evidence="13">NAD(P)(+)-dependent glycerol-3-phosphate dehydrogenase</fullName>
    </alternativeName>
    <alternativeName>
        <fullName evidence="12 13">NAD(P)H-dependent dihydroxyacetone-phosphate reductase</fullName>
    </alternativeName>
</protein>
<evidence type="ECO:0000256" key="17">
    <source>
        <dbReference type="RuleBase" id="RU000437"/>
    </source>
</evidence>
<keyword evidence="5 13" id="KW-0520">NAD</keyword>
<feature type="binding site" evidence="13">
    <location>
        <position position="280"/>
    </location>
    <ligand>
        <name>NADPH</name>
        <dbReference type="ChEBI" id="CHEBI:57783"/>
    </ligand>
</feature>
<dbReference type="InterPro" id="IPR006109">
    <property type="entry name" value="G3P_DH_NAD-dep_C"/>
</dbReference>
<dbReference type="PIRSF" id="PIRSF000114">
    <property type="entry name" value="Glycerol-3-P_dh"/>
    <property type="match status" value="1"/>
</dbReference>
<proteinExistence type="inferred from homology"/>
<evidence type="ECO:0000256" key="6">
    <source>
        <dbReference type="ARBA" id="ARBA00023098"/>
    </source>
</evidence>
<keyword evidence="6 13" id="KW-0443">Lipid metabolism</keyword>
<feature type="binding site" evidence="13">
    <location>
        <position position="255"/>
    </location>
    <ligand>
        <name>sn-glycerol 3-phosphate</name>
        <dbReference type="ChEBI" id="CHEBI:57597"/>
    </ligand>
</feature>
<evidence type="ECO:0000259" key="18">
    <source>
        <dbReference type="Pfam" id="PF01210"/>
    </source>
</evidence>
<dbReference type="EC" id="1.1.1.94" evidence="10 13"/>
<feature type="binding site" evidence="13">
    <location>
        <position position="50"/>
    </location>
    <ligand>
        <name>NADPH</name>
        <dbReference type="ChEBI" id="CHEBI:57783"/>
    </ligand>
</feature>
<feature type="binding site" evidence="13">
    <location>
        <position position="107"/>
    </location>
    <ligand>
        <name>NADPH</name>
        <dbReference type="ChEBI" id="CHEBI:57783"/>
    </ligand>
</feature>
<dbReference type="PRINTS" id="PR00077">
    <property type="entry name" value="GPDHDRGNASE"/>
</dbReference>